<dbReference type="AlphaFoldDB" id="A0A811UCJ1"/>
<gene>
    <name evidence="2" type="ORF">CCAP1982_LOCUS5293</name>
</gene>
<feature type="region of interest" description="Disordered" evidence="1">
    <location>
        <begin position="90"/>
        <end position="112"/>
    </location>
</feature>
<name>A0A811UCJ1_CERCA</name>
<sequence length="112" mass="12130">MARPTTSLPNFSTSKQRCDIFGLPKAKSGFCAEEAEEEAQPSKGGVREGGTPEPKVVMACTEEKCSFRDVAGNFTNDNRRESEYSCRPTHNCGRAKQQPPAHAALDSLALPV</sequence>
<dbReference type="EMBL" id="CAJHJT010000012">
    <property type="protein sequence ID" value="CAD6996619.1"/>
    <property type="molecule type" value="Genomic_DNA"/>
</dbReference>
<comment type="caution">
    <text evidence="2">The sequence shown here is derived from an EMBL/GenBank/DDBJ whole genome shotgun (WGS) entry which is preliminary data.</text>
</comment>
<keyword evidence="3" id="KW-1185">Reference proteome</keyword>
<accession>A0A811UCJ1</accession>
<dbReference type="Proteomes" id="UP000606786">
    <property type="component" value="Unassembled WGS sequence"/>
</dbReference>
<proteinExistence type="predicted"/>
<organism evidence="2 3">
    <name type="scientific">Ceratitis capitata</name>
    <name type="common">Mediterranean fruit fly</name>
    <name type="synonym">Tephritis capitata</name>
    <dbReference type="NCBI Taxonomy" id="7213"/>
    <lineage>
        <taxon>Eukaryota</taxon>
        <taxon>Metazoa</taxon>
        <taxon>Ecdysozoa</taxon>
        <taxon>Arthropoda</taxon>
        <taxon>Hexapoda</taxon>
        <taxon>Insecta</taxon>
        <taxon>Pterygota</taxon>
        <taxon>Neoptera</taxon>
        <taxon>Endopterygota</taxon>
        <taxon>Diptera</taxon>
        <taxon>Brachycera</taxon>
        <taxon>Muscomorpha</taxon>
        <taxon>Tephritoidea</taxon>
        <taxon>Tephritidae</taxon>
        <taxon>Ceratitis</taxon>
        <taxon>Ceratitis</taxon>
    </lineage>
</organism>
<evidence type="ECO:0000256" key="1">
    <source>
        <dbReference type="SAM" id="MobiDB-lite"/>
    </source>
</evidence>
<reference evidence="2" key="1">
    <citation type="submission" date="2020-11" db="EMBL/GenBank/DDBJ databases">
        <authorList>
            <person name="Whitehead M."/>
        </authorList>
    </citation>
    <scope>NUCLEOTIDE SEQUENCE</scope>
    <source>
        <strain evidence="2">EGII</strain>
    </source>
</reference>
<evidence type="ECO:0000313" key="3">
    <source>
        <dbReference type="Proteomes" id="UP000606786"/>
    </source>
</evidence>
<evidence type="ECO:0000313" key="2">
    <source>
        <dbReference type="EMBL" id="CAD6996619.1"/>
    </source>
</evidence>
<protein>
    <submittedName>
        <fullName evidence="2">(Mediterranean fruit fly) hypothetical protein</fullName>
    </submittedName>
</protein>
<feature type="region of interest" description="Disordered" evidence="1">
    <location>
        <begin position="34"/>
        <end position="53"/>
    </location>
</feature>